<evidence type="ECO:0000259" key="5">
    <source>
        <dbReference type="PROSITE" id="PS01124"/>
    </source>
</evidence>
<dbReference type="InterPro" id="IPR041522">
    <property type="entry name" value="CdaR_GGDEF"/>
</dbReference>
<reference evidence="6" key="1">
    <citation type="submission" date="2018-02" db="EMBL/GenBank/DDBJ databases">
        <authorList>
            <person name="Kim S.-K."/>
            <person name="Jung H.-I."/>
            <person name="Lee S.-W."/>
        </authorList>
    </citation>
    <scope>NUCLEOTIDE SEQUENCE</scope>
    <source>
        <strain evidence="6">SK3146</strain>
    </source>
</reference>
<feature type="transmembrane region" description="Helical" evidence="4">
    <location>
        <begin position="20"/>
        <end position="40"/>
    </location>
</feature>
<accession>A0ABY4RE93</accession>
<evidence type="ECO:0000256" key="2">
    <source>
        <dbReference type="ARBA" id="ARBA00023125"/>
    </source>
</evidence>
<proteinExistence type="predicted"/>
<evidence type="ECO:0000313" key="6">
    <source>
        <dbReference type="EMBL" id="UQZ80907.1"/>
    </source>
</evidence>
<keyword evidence="3" id="KW-0804">Transcription</keyword>
<dbReference type="PROSITE" id="PS01124">
    <property type="entry name" value="HTH_ARAC_FAMILY_2"/>
    <property type="match status" value="1"/>
</dbReference>
<dbReference type="PRINTS" id="PR00032">
    <property type="entry name" value="HTHARAC"/>
</dbReference>
<evidence type="ECO:0000256" key="3">
    <source>
        <dbReference type="ARBA" id="ARBA00023163"/>
    </source>
</evidence>
<dbReference type="SMART" id="SM00342">
    <property type="entry name" value="HTH_ARAC"/>
    <property type="match status" value="1"/>
</dbReference>
<dbReference type="SUPFAM" id="SSF46689">
    <property type="entry name" value="Homeodomain-like"/>
    <property type="match status" value="1"/>
</dbReference>
<keyword evidence="4" id="KW-1133">Transmembrane helix</keyword>
<keyword evidence="4" id="KW-0812">Transmembrane</keyword>
<keyword evidence="2" id="KW-0238">DNA-binding</keyword>
<dbReference type="Pfam" id="PF17853">
    <property type="entry name" value="GGDEF_2"/>
    <property type="match status" value="1"/>
</dbReference>
<keyword evidence="7" id="KW-1185">Reference proteome</keyword>
<dbReference type="InterPro" id="IPR020449">
    <property type="entry name" value="Tscrpt_reg_AraC-type_HTH"/>
</dbReference>
<evidence type="ECO:0000256" key="4">
    <source>
        <dbReference type="SAM" id="Phobius"/>
    </source>
</evidence>
<dbReference type="PANTHER" id="PTHR43280">
    <property type="entry name" value="ARAC-FAMILY TRANSCRIPTIONAL REGULATOR"/>
    <property type="match status" value="1"/>
</dbReference>
<gene>
    <name evidence="6" type="primary">yesS_2</name>
    <name evidence="6" type="ORF">SK3146_00063</name>
</gene>
<dbReference type="Proteomes" id="UP001057134">
    <property type="component" value="Chromosome"/>
</dbReference>
<dbReference type="Gene3D" id="1.10.10.60">
    <property type="entry name" value="Homeodomain-like"/>
    <property type="match status" value="2"/>
</dbReference>
<dbReference type="InterPro" id="IPR018060">
    <property type="entry name" value="HTH_AraC"/>
</dbReference>
<sequence>MIELNVKKLLLMPSGVFRRFLVSYVLILLIPLCTGLISYLTSVNIIKANAFEASDMMLNQSKDVLEHRMKEVEAFARQVALNQNLNYLLSETSPDPAQQNIYGMWKAWRDLAPYSLTNNFMLDFYIYLNDSKIIVSADGAYVRPDDYYELHRLDGWTFERWRDTYLQKAQNRTVLPSHAYSRAGRDMHVITYLQSLTLESAASTKGTLVVHIDENQINSLLRSITDQYGGWAYIVDRDGRSITSLGLDAAQSERPKYASGQYIERDHLIIAALSDYNGWTYVVGLPQHIVMKKAIYIEKITLLLVVPTLLFGLLIALLFAYRNSAPIIALFSSIREHIGQGAYYGKNEYDSLQGNIFSLISQTKAMQDELQQHLPLLREASLKRLVRGEFASVQEASAAMTQTGVELQGEFGYVCIVRIQGYERVDSAETMKELHGARLLIRRMLLQLGRNETVVTDLDSDKLAVLLTYPQEPDERTAGRVESLFDSLARTLKAEFRICAAVSIGGMFRRLADISRSYDEARETLDCAVFAEGGSTRWFRQMIPNANTYYYPIDLELRLMNAVKAGEESEVERLLEQMFTQNFGERSLSAEMAQQLVYELQGTLFKLLEQPVQRSGPEAEQLKAKIESVHHTAHMEQRKERLQQLFLELCHQVIRRKTDGEEELQHNIMEFLHSHYDDADLNLSRIADRLGVPEKTVSQVFKEQTGENLSDYLESIRMKTAGDLLLGSELTIDEIAAKVGYNSAHAFRRAFKRVSGVSPSMYRSSLG</sequence>
<reference evidence="6" key="2">
    <citation type="journal article" date="2021" name="J Anim Sci Technol">
        <title>Complete genome sequence of Paenibacillus konkukensis sp. nov. SK3146 as a potential probiotic strain.</title>
        <authorList>
            <person name="Jung H.I."/>
            <person name="Park S."/>
            <person name="Niu K.M."/>
            <person name="Lee S.W."/>
            <person name="Kothari D."/>
            <person name="Yi K.J."/>
            <person name="Kim S.K."/>
        </authorList>
    </citation>
    <scope>NUCLEOTIDE SEQUENCE</scope>
    <source>
        <strain evidence="6">SK3146</strain>
    </source>
</reference>
<dbReference type="InterPro" id="IPR009057">
    <property type="entry name" value="Homeodomain-like_sf"/>
</dbReference>
<feature type="transmembrane region" description="Helical" evidence="4">
    <location>
        <begin position="300"/>
        <end position="321"/>
    </location>
</feature>
<evidence type="ECO:0000313" key="7">
    <source>
        <dbReference type="Proteomes" id="UP001057134"/>
    </source>
</evidence>
<feature type="domain" description="HTH araC/xylS-type" evidence="5">
    <location>
        <begin position="666"/>
        <end position="765"/>
    </location>
</feature>
<evidence type="ECO:0000256" key="1">
    <source>
        <dbReference type="ARBA" id="ARBA00023015"/>
    </source>
</evidence>
<organism evidence="6 7">
    <name type="scientific">Paenibacillus konkukensis</name>
    <dbReference type="NCBI Taxonomy" id="2020716"/>
    <lineage>
        <taxon>Bacteria</taxon>
        <taxon>Bacillati</taxon>
        <taxon>Bacillota</taxon>
        <taxon>Bacilli</taxon>
        <taxon>Bacillales</taxon>
        <taxon>Paenibacillaceae</taxon>
        <taxon>Paenibacillus</taxon>
    </lineage>
</organism>
<protein>
    <submittedName>
        <fullName evidence="6">HTH-type transcriptional regulator YesS</fullName>
    </submittedName>
</protein>
<dbReference type="Pfam" id="PF12833">
    <property type="entry name" value="HTH_18"/>
    <property type="match status" value="1"/>
</dbReference>
<dbReference type="PANTHER" id="PTHR43280:SF2">
    <property type="entry name" value="HTH-TYPE TRANSCRIPTIONAL REGULATOR EXSA"/>
    <property type="match status" value="1"/>
</dbReference>
<dbReference type="EMBL" id="CP027059">
    <property type="protein sequence ID" value="UQZ80907.1"/>
    <property type="molecule type" value="Genomic_DNA"/>
</dbReference>
<keyword evidence="1" id="KW-0805">Transcription regulation</keyword>
<name>A0ABY4RE93_9BACL</name>
<keyword evidence="4" id="KW-0472">Membrane</keyword>